<reference evidence="19 20" key="1">
    <citation type="submission" date="2020-08" db="EMBL/GenBank/DDBJ databases">
        <title>Acidobacteriota in marine sediments use diverse sulfur dissimilation pathways.</title>
        <authorList>
            <person name="Wasmund K."/>
        </authorList>
    </citation>
    <scope>NUCLEOTIDE SEQUENCE [LARGE SCALE GENOMIC DNA]</scope>
    <source>
        <strain evidence="19">MAG AM3-A</strain>
    </source>
</reference>
<feature type="transmembrane region" description="Helical" evidence="17">
    <location>
        <begin position="163"/>
        <end position="181"/>
    </location>
</feature>
<evidence type="ECO:0000256" key="14">
    <source>
        <dbReference type="ARBA" id="ARBA00030053"/>
    </source>
</evidence>
<comment type="caution">
    <text evidence="19">The sequence shown here is derived from an EMBL/GenBank/DDBJ whole genome shotgun (WGS) entry which is preliminary data.</text>
</comment>
<dbReference type="PIRSF" id="PIRSF000204">
    <property type="entry name" value="PNTB"/>
    <property type="match status" value="1"/>
</dbReference>
<feature type="domain" description="NADP transhydrogenase beta-like" evidence="18">
    <location>
        <begin position="6"/>
        <end position="203"/>
    </location>
</feature>
<keyword evidence="12" id="KW-0520">NAD</keyword>
<evidence type="ECO:0000256" key="1">
    <source>
        <dbReference type="ARBA" id="ARBA00003943"/>
    </source>
</evidence>
<evidence type="ECO:0000256" key="7">
    <source>
        <dbReference type="ARBA" id="ARBA00022519"/>
    </source>
</evidence>
<dbReference type="GO" id="GO:0050661">
    <property type="term" value="F:NADP binding"/>
    <property type="evidence" value="ECO:0007669"/>
    <property type="project" value="InterPro"/>
</dbReference>
<dbReference type="PANTHER" id="PTHR44758:SF1">
    <property type="entry name" value="NAD(P) TRANSHYDROGENASE SUBUNIT BETA"/>
    <property type="match status" value="1"/>
</dbReference>
<dbReference type="InterPro" id="IPR012136">
    <property type="entry name" value="NADH_DH_b"/>
</dbReference>
<dbReference type="InterPro" id="IPR034300">
    <property type="entry name" value="PNTB-like"/>
</dbReference>
<keyword evidence="8 17" id="KW-0812">Transmembrane</keyword>
<keyword evidence="7" id="KW-0997">Cell inner membrane</keyword>
<dbReference type="Proteomes" id="UP000598633">
    <property type="component" value="Unassembled WGS sequence"/>
</dbReference>
<keyword evidence="13 17" id="KW-0472">Membrane</keyword>
<dbReference type="AlphaFoldDB" id="A0A8J6Y677"/>
<evidence type="ECO:0000313" key="19">
    <source>
        <dbReference type="EMBL" id="MBD3870294.1"/>
    </source>
</evidence>
<comment type="subcellular location">
    <subcellularLocation>
        <location evidence="2">Cell inner membrane</location>
        <topology evidence="2">Multi-pass membrane protein</topology>
    </subcellularLocation>
</comment>
<dbReference type="EC" id="7.1.1.1" evidence="4"/>
<protein>
    <recommendedName>
        <fullName evidence="5">NAD(P) transhydrogenase subunit beta</fullName>
        <ecNumber evidence="4">7.1.1.1</ecNumber>
    </recommendedName>
    <alternativeName>
        <fullName evidence="15">Nicotinamide nucleotide transhydrogenase subunit beta</fullName>
    </alternativeName>
    <alternativeName>
        <fullName evidence="14">Pyridine nucleotide transhydrogenase subunit beta</fullName>
    </alternativeName>
</protein>
<feature type="transmembrane region" description="Helical" evidence="17">
    <location>
        <begin position="88"/>
        <end position="111"/>
    </location>
</feature>
<keyword evidence="10" id="KW-1278">Translocase</keyword>
<evidence type="ECO:0000256" key="9">
    <source>
        <dbReference type="ARBA" id="ARBA00022857"/>
    </source>
</evidence>
<evidence type="ECO:0000256" key="10">
    <source>
        <dbReference type="ARBA" id="ARBA00022967"/>
    </source>
</evidence>
<feature type="transmembrane region" description="Helical" evidence="17">
    <location>
        <begin position="216"/>
        <end position="233"/>
    </location>
</feature>
<evidence type="ECO:0000256" key="11">
    <source>
        <dbReference type="ARBA" id="ARBA00022989"/>
    </source>
</evidence>
<evidence type="ECO:0000256" key="15">
    <source>
        <dbReference type="ARBA" id="ARBA00033258"/>
    </source>
</evidence>
<comment type="catalytic activity">
    <reaction evidence="16">
        <text>NAD(+) + NADPH + H(+)(in) = NADH + NADP(+) + H(+)(out)</text>
        <dbReference type="Rhea" id="RHEA:47992"/>
        <dbReference type="ChEBI" id="CHEBI:15378"/>
        <dbReference type="ChEBI" id="CHEBI:57540"/>
        <dbReference type="ChEBI" id="CHEBI:57783"/>
        <dbReference type="ChEBI" id="CHEBI:57945"/>
        <dbReference type="ChEBI" id="CHEBI:58349"/>
        <dbReference type="EC" id="7.1.1.1"/>
    </reaction>
</comment>
<evidence type="ECO:0000256" key="2">
    <source>
        <dbReference type="ARBA" id="ARBA00004429"/>
    </source>
</evidence>
<gene>
    <name evidence="19" type="ORF">IFJ97_02905</name>
</gene>
<evidence type="ECO:0000256" key="12">
    <source>
        <dbReference type="ARBA" id="ARBA00023027"/>
    </source>
</evidence>
<evidence type="ECO:0000256" key="8">
    <source>
        <dbReference type="ARBA" id="ARBA00022692"/>
    </source>
</evidence>
<evidence type="ECO:0000256" key="6">
    <source>
        <dbReference type="ARBA" id="ARBA00022475"/>
    </source>
</evidence>
<feature type="transmembrane region" description="Helical" evidence="17">
    <location>
        <begin position="292"/>
        <end position="310"/>
    </location>
</feature>
<evidence type="ECO:0000256" key="3">
    <source>
        <dbReference type="ARBA" id="ARBA00007919"/>
    </source>
</evidence>
<dbReference type="Gene3D" id="3.40.50.1220">
    <property type="entry name" value="TPP-binding domain"/>
    <property type="match status" value="1"/>
</dbReference>
<feature type="domain" description="NADP transhydrogenase beta-like" evidence="18">
    <location>
        <begin position="208"/>
        <end position="510"/>
    </location>
</feature>
<evidence type="ECO:0000256" key="17">
    <source>
        <dbReference type="SAM" id="Phobius"/>
    </source>
</evidence>
<feature type="transmembrane region" description="Helical" evidence="17">
    <location>
        <begin position="57"/>
        <end position="76"/>
    </location>
</feature>
<comment type="similarity">
    <text evidence="3">Belongs to the PNT beta subunit family.</text>
</comment>
<keyword evidence="6" id="KW-1003">Cell membrane</keyword>
<comment type="function">
    <text evidence="1">The transhydrogenation between NADH and NADP is coupled to respiration and ATP hydrolysis and functions as a proton pump across the membrane.</text>
</comment>
<evidence type="ECO:0000313" key="20">
    <source>
        <dbReference type="Proteomes" id="UP000598633"/>
    </source>
</evidence>
<feature type="transmembrane region" description="Helical" evidence="17">
    <location>
        <begin position="35"/>
        <end position="51"/>
    </location>
</feature>
<dbReference type="InterPro" id="IPR029035">
    <property type="entry name" value="DHS-like_NAD/FAD-binding_dom"/>
</dbReference>
<dbReference type="Pfam" id="PF02233">
    <property type="entry name" value="PNTB"/>
    <property type="match status" value="2"/>
</dbReference>
<evidence type="ECO:0000259" key="18">
    <source>
        <dbReference type="Pfam" id="PF02233"/>
    </source>
</evidence>
<evidence type="ECO:0000256" key="13">
    <source>
        <dbReference type="ARBA" id="ARBA00023136"/>
    </source>
</evidence>
<feature type="transmembrane region" description="Helical" evidence="17">
    <location>
        <begin position="123"/>
        <end position="143"/>
    </location>
</feature>
<keyword evidence="9" id="KW-0521">NADP</keyword>
<feature type="transmembrane region" description="Helical" evidence="17">
    <location>
        <begin position="239"/>
        <end position="259"/>
    </location>
</feature>
<dbReference type="GO" id="GO:0005886">
    <property type="term" value="C:plasma membrane"/>
    <property type="evidence" value="ECO:0007669"/>
    <property type="project" value="UniProtKB-SubCell"/>
</dbReference>
<name>A0A8J6Y677_9BACT</name>
<evidence type="ECO:0000256" key="16">
    <source>
        <dbReference type="ARBA" id="ARBA00048202"/>
    </source>
</evidence>
<proteinExistence type="inferred from homology"/>
<keyword evidence="11 17" id="KW-1133">Transmembrane helix</keyword>
<dbReference type="SUPFAM" id="SSF52467">
    <property type="entry name" value="DHS-like NAD/FAD-binding domain"/>
    <property type="match status" value="1"/>
</dbReference>
<dbReference type="GO" id="GO:0008750">
    <property type="term" value="F:proton-translocating NAD(P)+ transhydrogenase activity"/>
    <property type="evidence" value="ECO:0007669"/>
    <property type="project" value="UniProtKB-EC"/>
</dbReference>
<dbReference type="EMBL" id="JACXWA010000052">
    <property type="protein sequence ID" value="MBD3870294.1"/>
    <property type="molecule type" value="Genomic_DNA"/>
</dbReference>
<dbReference type="PANTHER" id="PTHR44758">
    <property type="entry name" value="NAD(P) TRANSHYDROGENASE SUBUNIT BETA"/>
    <property type="match status" value="1"/>
</dbReference>
<sequence length="515" mass="53714">MQDLTNIIYLIAAILFILDLKMLAHPRTAVRGNQLGALGMLLAIVATLMSGTWDWTYIILGIGIGSLIGAVAALRVKMTSMPELVGLFNGFGGAASVLVAGSALVATFNAVNAGAAGGSMQTKVATVLSGIIGSVTFFGSYVAFGKLAEFLCVKWKLHTWQKIVKYGFSLAVAGSGIWYGLTMGTNPLSITFMVSAVLIGGLLLPKKDRFPGMDLLKGLSAIASVALGVMLVLDPSNTPLFWVLVAVAGVLGVILTLSIGGADMPVVIALLNSYSGLAAAATGFVIDNTVLIIAGSLVGASGLILTKIMCKAMNRSLANVLFGTMGPTADTPDADEVYKTVKSASADEVAMTLEVAQRVSIVPGYGMAVSQAQHAVRDVANFLEDKGIEVEFAIHPVAGRMPGHMNVLLAEADVPYDKLKEMDEVNPTMEQVDVAIVLGANDVVNPVARTDPSSPIAGMPIIDVDKARTVVVIKRSLSPGFAGIPNPLFAADNTLMFFSDGKKAMLDLLAALKET</sequence>
<accession>A0A8J6Y677</accession>
<evidence type="ECO:0000256" key="4">
    <source>
        <dbReference type="ARBA" id="ARBA00012943"/>
    </source>
</evidence>
<feature type="transmembrane region" description="Helical" evidence="17">
    <location>
        <begin position="6"/>
        <end position="23"/>
    </location>
</feature>
<organism evidence="19 20">
    <name type="scientific">Candidatus Sulfomarinibacter kjeldsenii</name>
    <dbReference type="NCBI Taxonomy" id="2885994"/>
    <lineage>
        <taxon>Bacteria</taxon>
        <taxon>Pseudomonadati</taxon>
        <taxon>Acidobacteriota</taxon>
        <taxon>Thermoanaerobaculia</taxon>
        <taxon>Thermoanaerobaculales</taxon>
        <taxon>Candidatus Sulfomarinibacteraceae</taxon>
        <taxon>Candidatus Sulfomarinibacter</taxon>
    </lineage>
</organism>
<evidence type="ECO:0000256" key="5">
    <source>
        <dbReference type="ARBA" id="ARBA00014581"/>
    </source>
</evidence>